<dbReference type="InterPro" id="IPR018980">
    <property type="entry name" value="FERM_PH-like_C"/>
</dbReference>
<dbReference type="SUPFAM" id="SSF47031">
    <property type="entry name" value="Second domain of FERM"/>
    <property type="match status" value="1"/>
</dbReference>
<evidence type="ECO:0000256" key="2">
    <source>
        <dbReference type="ARBA" id="ARBA00004496"/>
    </source>
</evidence>
<evidence type="ECO:0000313" key="14">
    <source>
        <dbReference type="Proteomes" id="UP001148838"/>
    </source>
</evidence>
<feature type="domain" description="FERM" evidence="11">
    <location>
        <begin position="1"/>
        <end position="216"/>
    </location>
</feature>
<evidence type="ECO:0000256" key="4">
    <source>
        <dbReference type="ARBA" id="ARBA00012483"/>
    </source>
</evidence>
<evidence type="ECO:0000259" key="12">
    <source>
        <dbReference type="PROSITE" id="PS50089"/>
    </source>
</evidence>
<dbReference type="SMART" id="SM01196">
    <property type="entry name" value="FERM_C"/>
    <property type="match status" value="1"/>
</dbReference>
<dbReference type="InterPro" id="IPR019748">
    <property type="entry name" value="FERM_central"/>
</dbReference>
<dbReference type="SUPFAM" id="SSF57850">
    <property type="entry name" value="RING/U-box"/>
    <property type="match status" value="1"/>
</dbReference>
<evidence type="ECO:0000256" key="7">
    <source>
        <dbReference type="ARBA" id="ARBA00022786"/>
    </source>
</evidence>
<dbReference type="Proteomes" id="UP001148838">
    <property type="component" value="Unassembled WGS sequence"/>
</dbReference>
<dbReference type="PANTHER" id="PTHR23280:SF13">
    <property type="entry name" value="E3 UBIQUITIN-PROTEIN LIGASE MYLIP"/>
    <property type="match status" value="1"/>
</dbReference>
<comment type="subcellular location">
    <subcellularLocation>
        <location evidence="2">Cytoplasm</location>
    </subcellularLocation>
</comment>
<dbReference type="InterPro" id="IPR001841">
    <property type="entry name" value="Znf_RING"/>
</dbReference>
<dbReference type="Gene3D" id="3.30.40.10">
    <property type="entry name" value="Zinc/RING finger domain, C3HC4 (zinc finger)"/>
    <property type="match status" value="1"/>
</dbReference>
<comment type="caution">
    <text evidence="13">The sequence shown here is derived from an EMBL/GenBank/DDBJ whole genome shotgun (WGS) entry which is preliminary data.</text>
</comment>
<evidence type="ECO:0000256" key="8">
    <source>
        <dbReference type="ARBA" id="ARBA00022833"/>
    </source>
</evidence>
<keyword evidence="7" id="KW-0833">Ubl conjugation pathway</keyword>
<reference evidence="13 14" key="1">
    <citation type="journal article" date="2022" name="Allergy">
        <title>Genome assembly and annotation of Periplaneta americana reveal a comprehensive cockroach allergen profile.</title>
        <authorList>
            <person name="Wang L."/>
            <person name="Xiong Q."/>
            <person name="Saelim N."/>
            <person name="Wang L."/>
            <person name="Nong W."/>
            <person name="Wan A.T."/>
            <person name="Shi M."/>
            <person name="Liu X."/>
            <person name="Cao Q."/>
            <person name="Hui J.H.L."/>
            <person name="Sookrung N."/>
            <person name="Leung T.F."/>
            <person name="Tungtrongchitr A."/>
            <person name="Tsui S.K.W."/>
        </authorList>
    </citation>
    <scope>NUCLEOTIDE SEQUENCE [LARGE SCALE GENOMIC DNA]</scope>
    <source>
        <strain evidence="13">PWHHKU_190912</strain>
    </source>
</reference>
<dbReference type="InterPro" id="IPR014352">
    <property type="entry name" value="FERM/acyl-CoA-bd_prot_sf"/>
</dbReference>
<evidence type="ECO:0000256" key="6">
    <source>
        <dbReference type="ARBA" id="ARBA00022771"/>
    </source>
</evidence>
<evidence type="ECO:0000256" key="5">
    <source>
        <dbReference type="ARBA" id="ARBA00022490"/>
    </source>
</evidence>
<keyword evidence="6 9" id="KW-0863">Zinc-finger</keyword>
<evidence type="ECO:0000256" key="3">
    <source>
        <dbReference type="ARBA" id="ARBA00004906"/>
    </source>
</evidence>
<comment type="pathway">
    <text evidence="3">Protein modification; protein ubiquitination.</text>
</comment>
<evidence type="ECO:0000259" key="11">
    <source>
        <dbReference type="PROSITE" id="PS50057"/>
    </source>
</evidence>
<dbReference type="Pfam" id="PF13920">
    <property type="entry name" value="zf-C3HC4_3"/>
    <property type="match status" value="1"/>
</dbReference>
<keyword evidence="6 9" id="KW-0479">Metal-binding</keyword>
<dbReference type="Pfam" id="PF00373">
    <property type="entry name" value="FERM_M"/>
    <property type="match status" value="1"/>
</dbReference>
<dbReference type="InterPro" id="IPR000299">
    <property type="entry name" value="FERM_domain"/>
</dbReference>
<evidence type="ECO:0000313" key="13">
    <source>
        <dbReference type="EMBL" id="KAJ4428669.1"/>
    </source>
</evidence>
<evidence type="ECO:0000256" key="9">
    <source>
        <dbReference type="PROSITE-ProRule" id="PRU00175"/>
    </source>
</evidence>
<name>A0ABQ8S3T3_PERAM</name>
<keyword evidence="8" id="KW-0862">Zinc</keyword>
<dbReference type="EC" id="2.3.2.27" evidence="4"/>
<dbReference type="SUPFAM" id="SSF50729">
    <property type="entry name" value="PH domain-like"/>
    <property type="match status" value="1"/>
</dbReference>
<dbReference type="PROSITE" id="PS50089">
    <property type="entry name" value="ZF_RING_2"/>
    <property type="match status" value="1"/>
</dbReference>
<dbReference type="CDD" id="cd14473">
    <property type="entry name" value="FERM_B-lobe"/>
    <property type="match status" value="1"/>
</dbReference>
<gene>
    <name evidence="13" type="ORF">ANN_25662</name>
</gene>
<accession>A0ABQ8S3T3</accession>
<dbReference type="Gene3D" id="2.30.29.30">
    <property type="entry name" value="Pleckstrin-homology domain (PH domain)/Phosphotyrosine-binding domain (PTB)"/>
    <property type="match status" value="1"/>
</dbReference>
<feature type="compositionally biased region" description="Polar residues" evidence="10">
    <location>
        <begin position="285"/>
        <end position="294"/>
    </location>
</feature>
<feature type="domain" description="RING-type" evidence="12">
    <location>
        <begin position="330"/>
        <end position="365"/>
    </location>
</feature>
<feature type="compositionally biased region" description="Polar residues" evidence="10">
    <location>
        <begin position="434"/>
        <end position="449"/>
    </location>
</feature>
<keyword evidence="14" id="KW-1185">Reference proteome</keyword>
<sequence>MMSLYMKMLRGFFIVHRHQFYLHARLDLLEGRLKINDWSVTAKLIALMVQAESGDFDPLASPQPHNLYLEQGSQLGAGEDSKPPDFLHRVAMEHKELKGMKASTAEYWLLKEASYLDSFGEELFHSKPTGEGNVGACLGVGPHGISLYHGEDLSEKISIPYTAIQTAASQRRLFHLAYADLDGHETSLQIKLESSQAASGVYRAITEKHAFYSCETVRSAVTAQFIRDLKGTIVSIFNEDTSLGKKYVFDIRRTCREVYDNARRALYQNSGSGGGSRLSPSPSGINSTHSSIGNKNEPENGEEVSNGNCQAEQCKSTQARLARLLEAMSCRICMDRAIDTAFFPCAHVMACGECGARCDRCPLCRAPIQHSRRIFLPIELQDTDHLLQQDQSKEQFEECNDCHHSFHEPSLPAEELQEHAEELFQQPQRRLRRNQSQEQVGGNYTTSGSEPVAMDGS</sequence>
<evidence type="ECO:0000256" key="1">
    <source>
        <dbReference type="ARBA" id="ARBA00000900"/>
    </source>
</evidence>
<comment type="catalytic activity">
    <reaction evidence="1">
        <text>S-ubiquitinyl-[E2 ubiquitin-conjugating enzyme]-L-cysteine + [acceptor protein]-L-lysine = [E2 ubiquitin-conjugating enzyme]-L-cysteine + N(6)-ubiquitinyl-[acceptor protein]-L-lysine.</text>
        <dbReference type="EC" id="2.3.2.27"/>
    </reaction>
</comment>
<organism evidence="13 14">
    <name type="scientific">Periplaneta americana</name>
    <name type="common">American cockroach</name>
    <name type="synonym">Blatta americana</name>
    <dbReference type="NCBI Taxonomy" id="6978"/>
    <lineage>
        <taxon>Eukaryota</taxon>
        <taxon>Metazoa</taxon>
        <taxon>Ecdysozoa</taxon>
        <taxon>Arthropoda</taxon>
        <taxon>Hexapoda</taxon>
        <taxon>Insecta</taxon>
        <taxon>Pterygota</taxon>
        <taxon>Neoptera</taxon>
        <taxon>Polyneoptera</taxon>
        <taxon>Dictyoptera</taxon>
        <taxon>Blattodea</taxon>
        <taxon>Blattoidea</taxon>
        <taxon>Blattidae</taxon>
        <taxon>Blattinae</taxon>
        <taxon>Periplaneta</taxon>
    </lineage>
</organism>
<dbReference type="PROSITE" id="PS50057">
    <property type="entry name" value="FERM_3"/>
    <property type="match status" value="1"/>
</dbReference>
<dbReference type="InterPro" id="IPR035963">
    <property type="entry name" value="FERM_2"/>
</dbReference>
<dbReference type="Gene3D" id="1.20.80.10">
    <property type="match status" value="1"/>
</dbReference>
<protein>
    <recommendedName>
        <fullName evidence="4">RING-type E3 ubiquitin transferase</fullName>
        <ecNumber evidence="4">2.3.2.27</ecNumber>
    </recommendedName>
</protein>
<proteinExistence type="predicted"/>
<dbReference type="InterPro" id="IPR011993">
    <property type="entry name" value="PH-like_dom_sf"/>
</dbReference>
<dbReference type="EMBL" id="JAJSOF020000036">
    <property type="protein sequence ID" value="KAJ4428669.1"/>
    <property type="molecule type" value="Genomic_DNA"/>
</dbReference>
<dbReference type="InterPro" id="IPR041790">
    <property type="entry name" value="MYLIP_FERM_C"/>
</dbReference>
<feature type="region of interest" description="Disordered" evidence="10">
    <location>
        <begin position="427"/>
        <end position="457"/>
    </location>
</feature>
<keyword evidence="5" id="KW-0963">Cytoplasm</keyword>
<evidence type="ECO:0000256" key="10">
    <source>
        <dbReference type="SAM" id="MobiDB-lite"/>
    </source>
</evidence>
<dbReference type="PANTHER" id="PTHR23280">
    <property type="entry name" value="4.1 G PROTEIN"/>
    <property type="match status" value="1"/>
</dbReference>
<feature type="region of interest" description="Disordered" evidence="10">
    <location>
        <begin position="270"/>
        <end position="307"/>
    </location>
</feature>
<dbReference type="CDD" id="cd13195">
    <property type="entry name" value="FERM_C_MYLIP_IDOL"/>
    <property type="match status" value="1"/>
</dbReference>
<dbReference type="InterPro" id="IPR013083">
    <property type="entry name" value="Znf_RING/FYVE/PHD"/>
</dbReference>